<dbReference type="PANTHER" id="PTHR43544:SF7">
    <property type="entry name" value="NADB-LER2"/>
    <property type="match status" value="1"/>
</dbReference>
<name>Q6BV83_DEBHA</name>
<organism evidence="6 7">
    <name type="scientific">Debaryomyces hansenii (strain ATCC 36239 / CBS 767 / BCRC 21394 / JCM 1990 / NBRC 0083 / IGC 2968)</name>
    <name type="common">Yeast</name>
    <name type="synonym">Torulaspora hansenii</name>
    <dbReference type="NCBI Taxonomy" id="284592"/>
    <lineage>
        <taxon>Eukaryota</taxon>
        <taxon>Fungi</taxon>
        <taxon>Dikarya</taxon>
        <taxon>Ascomycota</taxon>
        <taxon>Saccharomycotina</taxon>
        <taxon>Pichiomycetes</taxon>
        <taxon>Debaryomycetaceae</taxon>
        <taxon>Debaryomyces</taxon>
    </lineage>
</organism>
<dbReference type="SUPFAM" id="SSF51735">
    <property type="entry name" value="NAD(P)-binding Rossmann-fold domains"/>
    <property type="match status" value="1"/>
</dbReference>
<comment type="subcellular location">
    <subcellularLocation>
        <location evidence="1">Cytoplasm</location>
    </subcellularLocation>
</comment>
<evidence type="ECO:0000256" key="4">
    <source>
        <dbReference type="ARBA" id="ARBA00022857"/>
    </source>
</evidence>
<protein>
    <submittedName>
        <fullName evidence="6">DEHA2C04598p</fullName>
    </submittedName>
</protein>
<dbReference type="VEuPathDB" id="FungiDB:DEHA2C04598g"/>
<dbReference type="Pfam" id="PF00106">
    <property type="entry name" value="adh_short"/>
    <property type="match status" value="1"/>
</dbReference>
<sequence length="252" mass="27373">MTKQTVYFITGGNRGIGFNLVKELSERENNVVITTARKPEDATELNKLIKSNSNVHVVKLDVSSKQSNLDAAGEVAKIAEGIDVFISNAAIADSYKTVLETDEELWTSHWKTNVLGSIFSYQAFYPLLAKGNDKQIIFISSLVGSIGGFFDASVSAYGQSKAALNYTTKEISFELREQGFTVVAVHPGMVSTDMGNHGKSRILKSAPHLKDAIEGLVINPETSASSLLSVIDKLSTDDNGKFISYDGSELPW</sequence>
<dbReference type="HOGENOM" id="CLU_010194_9_1_1"/>
<dbReference type="AlphaFoldDB" id="Q6BV83"/>
<dbReference type="InterPro" id="IPR002347">
    <property type="entry name" value="SDR_fam"/>
</dbReference>
<evidence type="ECO:0000256" key="5">
    <source>
        <dbReference type="ARBA" id="ARBA00023002"/>
    </source>
</evidence>
<dbReference type="KEGG" id="dha:DEHA2C04598g"/>
<dbReference type="eggNOG" id="KOG1611">
    <property type="taxonomic scope" value="Eukaryota"/>
</dbReference>
<gene>
    <name evidence="6" type="ordered locus">DEHA2C04598g</name>
</gene>
<evidence type="ECO:0000256" key="2">
    <source>
        <dbReference type="ARBA" id="ARBA00006484"/>
    </source>
</evidence>
<dbReference type="PANTHER" id="PTHR43544">
    <property type="entry name" value="SHORT-CHAIN DEHYDROGENASE/REDUCTASE"/>
    <property type="match status" value="1"/>
</dbReference>
<proteinExistence type="inferred from homology"/>
<dbReference type="CDD" id="cd05325">
    <property type="entry name" value="carb_red_sniffer_like_SDR_c"/>
    <property type="match status" value="1"/>
</dbReference>
<dbReference type="GO" id="GO:0016491">
    <property type="term" value="F:oxidoreductase activity"/>
    <property type="evidence" value="ECO:0007669"/>
    <property type="project" value="UniProtKB-KW"/>
</dbReference>
<keyword evidence="5" id="KW-0560">Oxidoreductase</keyword>
<reference evidence="6 7" key="1">
    <citation type="journal article" date="2004" name="Nature">
        <title>Genome evolution in yeasts.</title>
        <authorList>
            <consortium name="Genolevures"/>
            <person name="Dujon B."/>
            <person name="Sherman D."/>
            <person name="Fischer G."/>
            <person name="Durrens P."/>
            <person name="Casaregola S."/>
            <person name="Lafontaine I."/>
            <person name="de Montigny J."/>
            <person name="Marck C."/>
            <person name="Neuveglise C."/>
            <person name="Talla E."/>
            <person name="Goffard N."/>
            <person name="Frangeul L."/>
            <person name="Aigle M."/>
            <person name="Anthouard V."/>
            <person name="Babour A."/>
            <person name="Barbe V."/>
            <person name="Barnay S."/>
            <person name="Blanchin S."/>
            <person name="Beckerich J.M."/>
            <person name="Beyne E."/>
            <person name="Bleykasten C."/>
            <person name="Boisrame A."/>
            <person name="Boyer J."/>
            <person name="Cattolico L."/>
            <person name="Confanioleri F."/>
            <person name="de Daruvar A."/>
            <person name="Despons L."/>
            <person name="Fabre E."/>
            <person name="Fairhead C."/>
            <person name="Ferry-Dumazet H."/>
            <person name="Groppi A."/>
            <person name="Hantraye F."/>
            <person name="Hennequin C."/>
            <person name="Jauniaux N."/>
            <person name="Joyet P."/>
            <person name="Kachouri R."/>
            <person name="Kerrest A."/>
            <person name="Koszul R."/>
            <person name="Lemaire M."/>
            <person name="Lesur I."/>
            <person name="Ma L."/>
            <person name="Muller H."/>
            <person name="Nicaud J.M."/>
            <person name="Nikolski M."/>
            <person name="Oztas S."/>
            <person name="Ozier-Kalogeropoulos O."/>
            <person name="Pellenz S."/>
            <person name="Potier S."/>
            <person name="Richard G.F."/>
            <person name="Straub M.L."/>
            <person name="Suleau A."/>
            <person name="Swennene D."/>
            <person name="Tekaia F."/>
            <person name="Wesolowski-Louvel M."/>
            <person name="Westhof E."/>
            <person name="Wirth B."/>
            <person name="Zeniou-Meyer M."/>
            <person name="Zivanovic I."/>
            <person name="Bolotin-Fukuhara M."/>
            <person name="Thierry A."/>
            <person name="Bouchier C."/>
            <person name="Caudron B."/>
            <person name="Scarpelli C."/>
            <person name="Gaillardin C."/>
            <person name="Weissenbach J."/>
            <person name="Wincker P."/>
            <person name="Souciet J.L."/>
        </authorList>
    </citation>
    <scope>NUCLEOTIDE SEQUENCE [LARGE SCALE GENOMIC DNA]</scope>
    <source>
        <strain evidence="7">ATCC 36239 / CBS 767 / BCRC 21394 / JCM 1990 / NBRC 0083 / IGC 2968</strain>
    </source>
</reference>
<dbReference type="EMBL" id="CR382135">
    <property type="protein sequence ID" value="CAG85936.2"/>
    <property type="molecule type" value="Genomic_DNA"/>
</dbReference>
<dbReference type="PRINTS" id="PR00081">
    <property type="entry name" value="GDHRDH"/>
</dbReference>
<keyword evidence="4" id="KW-0521">NADP</keyword>
<dbReference type="Gene3D" id="3.40.50.720">
    <property type="entry name" value="NAD(P)-binding Rossmann-like Domain"/>
    <property type="match status" value="1"/>
</dbReference>
<dbReference type="OMA" id="CCLEVIS"/>
<evidence type="ECO:0000256" key="1">
    <source>
        <dbReference type="ARBA" id="ARBA00004496"/>
    </source>
</evidence>
<dbReference type="RefSeq" id="XP_457886.2">
    <property type="nucleotide sequence ID" value="XM_457886.1"/>
</dbReference>
<comment type="similarity">
    <text evidence="2">Belongs to the short-chain dehydrogenases/reductases (SDR) family.</text>
</comment>
<dbReference type="FunFam" id="3.40.50.720:FF:000599">
    <property type="entry name" value="Uncharacterized oxidoreductase C663.06c"/>
    <property type="match status" value="1"/>
</dbReference>
<keyword evidence="7" id="KW-1185">Reference proteome</keyword>
<dbReference type="FunCoup" id="Q6BV83">
    <property type="interactions" value="70"/>
</dbReference>
<dbReference type="InParanoid" id="Q6BV83"/>
<dbReference type="OrthoDB" id="4096546at2759"/>
<evidence type="ECO:0000313" key="7">
    <source>
        <dbReference type="Proteomes" id="UP000000599"/>
    </source>
</evidence>
<dbReference type="InterPro" id="IPR051468">
    <property type="entry name" value="Fungal_SecMetab_SDRs"/>
</dbReference>
<keyword evidence="3" id="KW-0963">Cytoplasm</keyword>
<evidence type="ECO:0000256" key="3">
    <source>
        <dbReference type="ARBA" id="ARBA00022490"/>
    </source>
</evidence>
<evidence type="ECO:0000313" key="6">
    <source>
        <dbReference type="EMBL" id="CAG85936.2"/>
    </source>
</evidence>
<dbReference type="InterPro" id="IPR036291">
    <property type="entry name" value="NAD(P)-bd_dom_sf"/>
</dbReference>
<dbReference type="GO" id="GO:0005737">
    <property type="term" value="C:cytoplasm"/>
    <property type="evidence" value="ECO:0007669"/>
    <property type="project" value="UniProtKB-SubCell"/>
</dbReference>
<dbReference type="Proteomes" id="UP000000599">
    <property type="component" value="Chromosome C"/>
</dbReference>
<accession>Q6BV83</accession>
<dbReference type="GeneID" id="2900372"/>